<evidence type="ECO:0000256" key="3">
    <source>
        <dbReference type="SAM" id="MobiDB-lite"/>
    </source>
</evidence>
<dbReference type="InterPro" id="IPR051920">
    <property type="entry name" value="MPT_Adenylyltrnsfr/MoaC-Rel"/>
</dbReference>
<gene>
    <name evidence="5" type="ORF">LTR09_005368</name>
</gene>
<comment type="pathway">
    <text evidence="1">Cofactor biosynthesis; molybdopterin biosynthesis.</text>
</comment>
<evidence type="ECO:0000259" key="4">
    <source>
        <dbReference type="Pfam" id="PF00994"/>
    </source>
</evidence>
<dbReference type="Gene3D" id="3.40.980.10">
    <property type="entry name" value="MoaB/Mog-like domain"/>
    <property type="match status" value="1"/>
</dbReference>
<dbReference type="Pfam" id="PF00994">
    <property type="entry name" value="MoCF_biosynth"/>
    <property type="match status" value="1"/>
</dbReference>
<proteinExistence type="predicted"/>
<dbReference type="AlphaFoldDB" id="A0AAJ0DGG6"/>
<dbReference type="EMBL" id="JAWDJX010000015">
    <property type="protein sequence ID" value="KAK3053624.1"/>
    <property type="molecule type" value="Genomic_DNA"/>
</dbReference>
<evidence type="ECO:0000256" key="2">
    <source>
        <dbReference type="ARBA" id="ARBA00023150"/>
    </source>
</evidence>
<dbReference type="InterPro" id="IPR001453">
    <property type="entry name" value="MoaB/Mog_dom"/>
</dbReference>
<dbReference type="PANTHER" id="PTHR43764:SF1">
    <property type="entry name" value="MOLYBDOPTERIN MOLYBDOTRANSFERASE"/>
    <property type="match status" value="1"/>
</dbReference>
<evidence type="ECO:0000313" key="5">
    <source>
        <dbReference type="EMBL" id="KAK3053624.1"/>
    </source>
</evidence>
<dbReference type="GO" id="GO:0006777">
    <property type="term" value="P:Mo-molybdopterin cofactor biosynthetic process"/>
    <property type="evidence" value="ECO:0007669"/>
    <property type="project" value="UniProtKB-KW"/>
</dbReference>
<comment type="caution">
    <text evidence="5">The sequence shown here is derived from an EMBL/GenBank/DDBJ whole genome shotgun (WGS) entry which is preliminary data.</text>
</comment>
<sequence length="122" mass="12913">MAARPGDEVSGVRSDTMSSPPPLRASIIIVSETASRDPTTDKCIPSLRETFDSDGGGRFDLSDTAIVPDDVTQIQRAITQRTDGEDYVNLIVTSGGTGFARKDVTPEVGDELEVPFDVVVGG</sequence>
<accession>A0AAJ0DGG6</accession>
<organism evidence="5 6">
    <name type="scientific">Extremus antarcticus</name>
    <dbReference type="NCBI Taxonomy" id="702011"/>
    <lineage>
        <taxon>Eukaryota</taxon>
        <taxon>Fungi</taxon>
        <taxon>Dikarya</taxon>
        <taxon>Ascomycota</taxon>
        <taxon>Pezizomycotina</taxon>
        <taxon>Dothideomycetes</taxon>
        <taxon>Dothideomycetidae</taxon>
        <taxon>Mycosphaerellales</taxon>
        <taxon>Extremaceae</taxon>
        <taxon>Extremus</taxon>
    </lineage>
</organism>
<dbReference type="SUPFAM" id="SSF53218">
    <property type="entry name" value="Molybdenum cofactor biosynthesis proteins"/>
    <property type="match status" value="1"/>
</dbReference>
<feature type="domain" description="MoaB/Mog" evidence="4">
    <location>
        <begin position="27"/>
        <end position="111"/>
    </location>
</feature>
<dbReference type="Proteomes" id="UP001271007">
    <property type="component" value="Unassembled WGS sequence"/>
</dbReference>
<dbReference type="PANTHER" id="PTHR43764">
    <property type="entry name" value="MOLYBDENUM COFACTOR BIOSYNTHESIS"/>
    <property type="match status" value="1"/>
</dbReference>
<feature type="region of interest" description="Disordered" evidence="3">
    <location>
        <begin position="1"/>
        <end position="24"/>
    </location>
</feature>
<evidence type="ECO:0000256" key="1">
    <source>
        <dbReference type="ARBA" id="ARBA00005046"/>
    </source>
</evidence>
<keyword evidence="2" id="KW-0501">Molybdenum cofactor biosynthesis</keyword>
<dbReference type="InterPro" id="IPR036425">
    <property type="entry name" value="MoaB/Mog-like_dom_sf"/>
</dbReference>
<reference evidence="5" key="1">
    <citation type="submission" date="2023-04" db="EMBL/GenBank/DDBJ databases">
        <title>Black Yeasts Isolated from many extreme environments.</title>
        <authorList>
            <person name="Coleine C."/>
            <person name="Stajich J.E."/>
            <person name="Selbmann L."/>
        </authorList>
    </citation>
    <scope>NUCLEOTIDE SEQUENCE</scope>
    <source>
        <strain evidence="5">CCFEE 5312</strain>
    </source>
</reference>
<protein>
    <recommendedName>
        <fullName evidence="4">MoaB/Mog domain-containing protein</fullName>
    </recommendedName>
</protein>
<keyword evidence="6" id="KW-1185">Reference proteome</keyword>
<evidence type="ECO:0000313" key="6">
    <source>
        <dbReference type="Proteomes" id="UP001271007"/>
    </source>
</evidence>
<name>A0AAJ0DGG6_9PEZI</name>